<evidence type="ECO:0000259" key="1">
    <source>
        <dbReference type="Pfam" id="PF25852"/>
    </source>
</evidence>
<organism evidence="2 3">
    <name type="scientific">Microbulbifer donghaiensis</name>
    <dbReference type="NCBI Taxonomy" id="494016"/>
    <lineage>
        <taxon>Bacteria</taxon>
        <taxon>Pseudomonadati</taxon>
        <taxon>Pseudomonadota</taxon>
        <taxon>Gammaproteobacteria</taxon>
        <taxon>Cellvibrionales</taxon>
        <taxon>Microbulbiferaceae</taxon>
        <taxon>Microbulbifer</taxon>
    </lineage>
</organism>
<reference evidence="3" key="1">
    <citation type="submission" date="2016-11" db="EMBL/GenBank/DDBJ databases">
        <authorList>
            <person name="Varghese N."/>
            <person name="Submissions S."/>
        </authorList>
    </citation>
    <scope>NUCLEOTIDE SEQUENCE [LARGE SCALE GENOMIC DNA]</scope>
    <source>
        <strain evidence="3">CGMCC 1.7063</strain>
    </source>
</reference>
<dbReference type="Gene3D" id="2.130.10.10">
    <property type="entry name" value="YVTN repeat-like/Quinoprotein amine dehydrogenase"/>
    <property type="match status" value="2"/>
</dbReference>
<accession>A0A1M4WFN1</accession>
<feature type="domain" description="DUF6242" evidence="1">
    <location>
        <begin position="9"/>
        <end position="216"/>
    </location>
</feature>
<dbReference type="InterPro" id="IPR015943">
    <property type="entry name" value="WD40/YVTN_repeat-like_dom_sf"/>
</dbReference>
<evidence type="ECO:0000313" key="3">
    <source>
        <dbReference type="Proteomes" id="UP000184170"/>
    </source>
</evidence>
<dbReference type="InterPro" id="IPR058667">
    <property type="entry name" value="DUF6242_C"/>
</dbReference>
<protein>
    <submittedName>
        <fullName evidence="2">Photosynthesis system II assembly factor YCF48</fullName>
    </submittedName>
</protein>
<dbReference type="PANTHER" id="PTHR47199:SF2">
    <property type="entry name" value="PHOTOSYSTEM II STABILITY_ASSEMBLY FACTOR HCF136, CHLOROPLASTIC"/>
    <property type="match status" value="1"/>
</dbReference>
<proteinExistence type="predicted"/>
<dbReference type="STRING" id="494016.SAMN04487965_0680"/>
<gene>
    <name evidence="2" type="ORF">SAMN04487965_0680</name>
</gene>
<dbReference type="EMBL" id="FQVA01000001">
    <property type="protein sequence ID" value="SHE79977.1"/>
    <property type="molecule type" value="Genomic_DNA"/>
</dbReference>
<dbReference type="SUPFAM" id="SSF110296">
    <property type="entry name" value="Oligoxyloglucan reducing end-specific cellobiohydrolase"/>
    <property type="match status" value="1"/>
</dbReference>
<name>A0A1M4WFN1_9GAMM</name>
<sequence length="309" mass="33325">MKASLRGSAVGESSLWVSGTDNTVFRSTDGGVNWRDVSVKAQPLTDFRDIELFDDLTAIVMGVGTGQQSRLYLTEDGGESWQLLYANPDEQGFFDSIAFWDRNRGLILGDPVDGYYVIMATKDGGRSWHRIGRDRVPPLREKEAAFAASGNTLIAGPNGGAWFTTGGFQASVYASEDYGQSWQRSSVPLHQKTQTAGGYALALNRRGDVFVLGGDFQDRPGRYNNLAMFDGDGWQLADNGQHGLRTAMACIESTCVASGKTASDISFNDGVTWQPLPGEGFYTLAAGDQLILGAGADGRVGVLRVSPKR</sequence>
<keyword evidence="3" id="KW-1185">Reference proteome</keyword>
<evidence type="ECO:0000313" key="2">
    <source>
        <dbReference type="EMBL" id="SHE79977.1"/>
    </source>
</evidence>
<dbReference type="PANTHER" id="PTHR47199">
    <property type="entry name" value="PHOTOSYSTEM II STABILITY/ASSEMBLY FACTOR HCF136, CHLOROPLASTIC"/>
    <property type="match status" value="1"/>
</dbReference>
<dbReference type="Pfam" id="PF25852">
    <property type="entry name" value="DUF6242_C"/>
    <property type="match status" value="1"/>
</dbReference>
<dbReference type="AlphaFoldDB" id="A0A1M4WFN1"/>
<dbReference type="Proteomes" id="UP000184170">
    <property type="component" value="Unassembled WGS sequence"/>
</dbReference>